<gene>
    <name evidence="2" type="ORF">CCMP2556_LOCUS36189</name>
</gene>
<evidence type="ECO:0000313" key="3">
    <source>
        <dbReference type="Proteomes" id="UP001642484"/>
    </source>
</evidence>
<dbReference type="Proteomes" id="UP001642484">
    <property type="component" value="Unassembled WGS sequence"/>
</dbReference>
<dbReference type="PROSITE" id="PS50022">
    <property type="entry name" value="FA58C_3"/>
    <property type="match status" value="1"/>
</dbReference>
<dbReference type="InterPro" id="IPR000421">
    <property type="entry name" value="FA58C"/>
</dbReference>
<protein>
    <recommendedName>
        <fullName evidence="1">F5/8 type C domain-containing protein</fullName>
    </recommendedName>
</protein>
<proteinExistence type="predicted"/>
<evidence type="ECO:0000259" key="1">
    <source>
        <dbReference type="PROSITE" id="PS50022"/>
    </source>
</evidence>
<dbReference type="EMBL" id="CAXAMN010022889">
    <property type="protein sequence ID" value="CAK9073480.1"/>
    <property type="molecule type" value="Genomic_DNA"/>
</dbReference>
<feature type="non-terminal residue" evidence="2">
    <location>
        <position position="1"/>
    </location>
</feature>
<feature type="domain" description="F5/8 type C" evidence="1">
    <location>
        <begin position="52"/>
        <end position="97"/>
    </location>
</feature>
<dbReference type="SUPFAM" id="SSF49785">
    <property type="entry name" value="Galactose-binding domain-like"/>
    <property type="match status" value="1"/>
</dbReference>
<comment type="caution">
    <text evidence="2">The sequence shown here is derived from an EMBL/GenBank/DDBJ whole genome shotgun (WGS) entry which is preliminary data.</text>
</comment>
<keyword evidence="3" id="KW-1185">Reference proteome</keyword>
<name>A0ABP0PBR4_9DINO</name>
<accession>A0ABP0PBR4</accession>
<dbReference type="InterPro" id="IPR008979">
    <property type="entry name" value="Galactose-bd-like_sf"/>
</dbReference>
<evidence type="ECO:0000313" key="2">
    <source>
        <dbReference type="EMBL" id="CAK9073480.1"/>
    </source>
</evidence>
<sequence>DVDGVGLAVGDQIAARQTTSCKDFDDDGGDGRVFQVKPTSLPSECFSCGMLESSSGWVAESSELGEWYQMDAGAPTHVSGIAIKKRADADEWISKFL</sequence>
<dbReference type="Gene3D" id="2.60.120.260">
    <property type="entry name" value="Galactose-binding domain-like"/>
    <property type="match status" value="1"/>
</dbReference>
<feature type="non-terminal residue" evidence="2">
    <location>
        <position position="97"/>
    </location>
</feature>
<reference evidence="2 3" key="1">
    <citation type="submission" date="2024-02" db="EMBL/GenBank/DDBJ databases">
        <authorList>
            <person name="Chen Y."/>
            <person name="Shah S."/>
            <person name="Dougan E. K."/>
            <person name="Thang M."/>
            <person name="Chan C."/>
        </authorList>
    </citation>
    <scope>NUCLEOTIDE SEQUENCE [LARGE SCALE GENOMIC DNA]</scope>
</reference>
<organism evidence="2 3">
    <name type="scientific">Durusdinium trenchii</name>
    <dbReference type="NCBI Taxonomy" id="1381693"/>
    <lineage>
        <taxon>Eukaryota</taxon>
        <taxon>Sar</taxon>
        <taxon>Alveolata</taxon>
        <taxon>Dinophyceae</taxon>
        <taxon>Suessiales</taxon>
        <taxon>Symbiodiniaceae</taxon>
        <taxon>Durusdinium</taxon>
    </lineage>
</organism>